<dbReference type="Pfam" id="PF03816">
    <property type="entry name" value="LytR_cpsA_psr"/>
    <property type="match status" value="1"/>
</dbReference>
<dbReference type="OrthoDB" id="9782542at2"/>
<evidence type="ECO:0000313" key="5">
    <source>
        <dbReference type="Proteomes" id="UP000321261"/>
    </source>
</evidence>
<dbReference type="PANTHER" id="PTHR33392">
    <property type="entry name" value="POLYISOPRENYL-TEICHOIC ACID--PEPTIDOGLYCAN TEICHOIC ACID TRANSFERASE TAGU"/>
    <property type="match status" value="1"/>
</dbReference>
<protein>
    <submittedName>
        <fullName evidence="4">LytR family transcriptional attenuator</fullName>
    </submittedName>
</protein>
<dbReference type="RefSeq" id="WP_147258877.1">
    <property type="nucleotide sequence ID" value="NZ_VIWU01000001.1"/>
</dbReference>
<feature type="compositionally biased region" description="Pro residues" evidence="2">
    <location>
        <begin position="351"/>
        <end position="366"/>
    </location>
</feature>
<comment type="similarity">
    <text evidence="1">Belongs to the LytR/CpsA/Psr (LCP) family.</text>
</comment>
<accession>A0A561SZ68</accession>
<dbReference type="InterPro" id="IPR004474">
    <property type="entry name" value="LytR_CpsA_psr"/>
</dbReference>
<comment type="caution">
    <text evidence="4">The sequence shown here is derived from an EMBL/GenBank/DDBJ whole genome shotgun (WGS) entry which is preliminary data.</text>
</comment>
<dbReference type="Gene3D" id="3.40.630.190">
    <property type="entry name" value="LCP protein"/>
    <property type="match status" value="1"/>
</dbReference>
<evidence type="ECO:0000259" key="3">
    <source>
        <dbReference type="Pfam" id="PF03816"/>
    </source>
</evidence>
<dbReference type="InterPro" id="IPR050922">
    <property type="entry name" value="LytR/CpsA/Psr_CW_biosynth"/>
</dbReference>
<proteinExistence type="inferred from homology"/>
<dbReference type="Proteomes" id="UP000321261">
    <property type="component" value="Unassembled WGS sequence"/>
</dbReference>
<evidence type="ECO:0000313" key="4">
    <source>
        <dbReference type="EMBL" id="TWF80153.1"/>
    </source>
</evidence>
<dbReference type="EMBL" id="VIWU01000001">
    <property type="protein sequence ID" value="TWF80153.1"/>
    <property type="molecule type" value="Genomic_DNA"/>
</dbReference>
<evidence type="ECO:0000256" key="2">
    <source>
        <dbReference type="SAM" id="MobiDB-lite"/>
    </source>
</evidence>
<reference evidence="4 5" key="1">
    <citation type="submission" date="2019-06" db="EMBL/GenBank/DDBJ databases">
        <title>Sequencing the genomes of 1000 actinobacteria strains.</title>
        <authorList>
            <person name="Klenk H.-P."/>
        </authorList>
    </citation>
    <scope>NUCLEOTIDE SEQUENCE [LARGE SCALE GENOMIC DNA]</scope>
    <source>
        <strain evidence="4 5">DSM 45671</strain>
    </source>
</reference>
<gene>
    <name evidence="4" type="ORF">FHX44_116091</name>
</gene>
<dbReference type="AlphaFoldDB" id="A0A561SZ68"/>
<feature type="region of interest" description="Disordered" evidence="2">
    <location>
        <begin position="349"/>
        <end position="412"/>
    </location>
</feature>
<keyword evidence="5" id="KW-1185">Reference proteome</keyword>
<sequence>MDARRTMRAVLRAVTALASAAALVTTGFAWSLHQRVDTAVVSSTAAIPTPRPTPPGEPFTALLVGLDARTDAQGDPLPPALLDALHAGPDEGQLHTDTIILLHVPAEPGGRVVAISIPRDSYVPIAGGRGTHKINSAYRRGMQGAEESLRAQGIDGPELDRRARESGRRTLVATVEQLTGARIDHFAEIGMAGFVELTEALGGVPVCLNARVRDSYSGVDLPAGRHLVSGAGALAFVRQRHGLEDGDLDRIARQQAFAAGLAQRVLAPGTITDPARLQRLVDIATRYLVLDSGWDLDQALSQMRQASTEALRFYTIPTGRPDLRTPADGIAVQIDRDAVQAFVGPLLAPATSPPVATPGPTGPDAPPTTARAVTDDDPITVQRADEPEAGSTPAPATNSPPVITADGVPCVD</sequence>
<organism evidence="4 5">
    <name type="scientific">Pseudonocardia hierapolitana</name>
    <dbReference type="NCBI Taxonomy" id="1128676"/>
    <lineage>
        <taxon>Bacteria</taxon>
        <taxon>Bacillati</taxon>
        <taxon>Actinomycetota</taxon>
        <taxon>Actinomycetes</taxon>
        <taxon>Pseudonocardiales</taxon>
        <taxon>Pseudonocardiaceae</taxon>
        <taxon>Pseudonocardia</taxon>
    </lineage>
</organism>
<dbReference type="NCBIfam" id="TIGR00350">
    <property type="entry name" value="lytR_cpsA_psr"/>
    <property type="match status" value="1"/>
</dbReference>
<dbReference type="PANTHER" id="PTHR33392:SF6">
    <property type="entry name" value="POLYISOPRENYL-TEICHOIC ACID--PEPTIDOGLYCAN TEICHOIC ACID TRANSFERASE TAGU"/>
    <property type="match status" value="1"/>
</dbReference>
<evidence type="ECO:0000256" key="1">
    <source>
        <dbReference type="ARBA" id="ARBA00006068"/>
    </source>
</evidence>
<name>A0A561SZ68_9PSEU</name>
<feature type="domain" description="Cell envelope-related transcriptional attenuator" evidence="3">
    <location>
        <begin position="95"/>
        <end position="265"/>
    </location>
</feature>